<dbReference type="Proteomes" id="UP001233999">
    <property type="component" value="Unassembled WGS sequence"/>
</dbReference>
<evidence type="ECO:0000256" key="4">
    <source>
        <dbReference type="RuleBase" id="RU003651"/>
    </source>
</evidence>
<comment type="similarity">
    <text evidence="1 4">Belongs to the AAA ATPase family.</text>
</comment>
<dbReference type="GO" id="GO:0003682">
    <property type="term" value="F:chromatin binding"/>
    <property type="evidence" value="ECO:0007669"/>
    <property type="project" value="TreeGrafter"/>
</dbReference>
<dbReference type="PANTHER" id="PTHR23069">
    <property type="entry name" value="AAA DOMAIN-CONTAINING"/>
    <property type="match status" value="1"/>
</dbReference>
<dbReference type="EMBL" id="JASPKZ010001828">
    <property type="protein sequence ID" value="KAJ9597094.1"/>
    <property type="molecule type" value="Genomic_DNA"/>
</dbReference>
<dbReference type="FunFam" id="3.40.50.300:FF:000061">
    <property type="entry name" value="ATPase family, AAA domain-containing 2"/>
    <property type="match status" value="1"/>
</dbReference>
<dbReference type="PANTHER" id="PTHR23069:SF0">
    <property type="entry name" value="TAT-BINDING HOMOLOG 7"/>
    <property type="match status" value="1"/>
</dbReference>
<dbReference type="Pfam" id="PF00004">
    <property type="entry name" value="AAA"/>
    <property type="match status" value="1"/>
</dbReference>
<dbReference type="SUPFAM" id="SSF52540">
    <property type="entry name" value="P-loop containing nucleoside triphosphate hydrolases"/>
    <property type="match status" value="1"/>
</dbReference>
<evidence type="ECO:0000256" key="3">
    <source>
        <dbReference type="ARBA" id="ARBA00022840"/>
    </source>
</evidence>
<dbReference type="Gene3D" id="3.40.50.300">
    <property type="entry name" value="P-loop containing nucleotide triphosphate hydrolases"/>
    <property type="match status" value="1"/>
</dbReference>
<protein>
    <submittedName>
        <fullName evidence="7">Uncharacterized protein</fullName>
    </submittedName>
</protein>
<feature type="domain" description="AAA ATPase AAA+ lid" evidence="6">
    <location>
        <begin position="123"/>
        <end position="160"/>
    </location>
</feature>
<dbReference type="InterPro" id="IPR003959">
    <property type="entry name" value="ATPase_AAA_core"/>
</dbReference>
<comment type="caution">
    <text evidence="7">The sequence shown here is derived from an EMBL/GenBank/DDBJ whole genome shotgun (WGS) entry which is preliminary data.</text>
</comment>
<evidence type="ECO:0000259" key="6">
    <source>
        <dbReference type="Pfam" id="PF17862"/>
    </source>
</evidence>
<evidence type="ECO:0000313" key="7">
    <source>
        <dbReference type="EMBL" id="KAJ9597094.1"/>
    </source>
</evidence>
<keyword evidence="8" id="KW-1185">Reference proteome</keyword>
<dbReference type="Pfam" id="PF17862">
    <property type="entry name" value="AAA_lid_3"/>
    <property type="match status" value="1"/>
</dbReference>
<keyword evidence="2 4" id="KW-0547">Nucleotide-binding</keyword>
<evidence type="ECO:0000256" key="2">
    <source>
        <dbReference type="ARBA" id="ARBA00022741"/>
    </source>
</evidence>
<dbReference type="GO" id="GO:0006337">
    <property type="term" value="P:nucleosome disassembly"/>
    <property type="evidence" value="ECO:0007669"/>
    <property type="project" value="TreeGrafter"/>
</dbReference>
<dbReference type="GO" id="GO:0005634">
    <property type="term" value="C:nucleus"/>
    <property type="evidence" value="ECO:0007669"/>
    <property type="project" value="TreeGrafter"/>
</dbReference>
<accession>A0AAD8ADQ6</accession>
<dbReference type="GO" id="GO:0005524">
    <property type="term" value="F:ATP binding"/>
    <property type="evidence" value="ECO:0007669"/>
    <property type="project" value="UniProtKB-KW"/>
</dbReference>
<gene>
    <name evidence="7" type="ORF">L9F63_027015</name>
</gene>
<evidence type="ECO:0000313" key="8">
    <source>
        <dbReference type="Proteomes" id="UP001233999"/>
    </source>
</evidence>
<dbReference type="InterPro" id="IPR045199">
    <property type="entry name" value="ATAD2-like"/>
</dbReference>
<dbReference type="InterPro" id="IPR041569">
    <property type="entry name" value="AAA_lid_3"/>
</dbReference>
<proteinExistence type="inferred from homology"/>
<evidence type="ECO:0000259" key="5">
    <source>
        <dbReference type="Pfam" id="PF00004"/>
    </source>
</evidence>
<keyword evidence="3 4" id="KW-0067">ATP-binding</keyword>
<dbReference type="InterPro" id="IPR003960">
    <property type="entry name" value="ATPase_AAA_CS"/>
</dbReference>
<dbReference type="InterPro" id="IPR027417">
    <property type="entry name" value="P-loop_NTPase"/>
</dbReference>
<name>A0AAD8ADQ6_DIPPU</name>
<evidence type="ECO:0000256" key="1">
    <source>
        <dbReference type="ARBA" id="ARBA00006914"/>
    </source>
</evidence>
<dbReference type="GO" id="GO:0006334">
    <property type="term" value="P:nucleosome assembly"/>
    <property type="evidence" value="ECO:0007669"/>
    <property type="project" value="TreeGrafter"/>
</dbReference>
<feature type="domain" description="ATPase AAA-type core" evidence="5">
    <location>
        <begin position="2"/>
        <end position="95"/>
    </location>
</feature>
<dbReference type="GO" id="GO:0016887">
    <property type="term" value="F:ATP hydrolysis activity"/>
    <property type="evidence" value="ECO:0007669"/>
    <property type="project" value="InterPro"/>
</dbReference>
<organism evidence="7 8">
    <name type="scientific">Diploptera punctata</name>
    <name type="common">Pacific beetle cockroach</name>
    <dbReference type="NCBI Taxonomy" id="6984"/>
    <lineage>
        <taxon>Eukaryota</taxon>
        <taxon>Metazoa</taxon>
        <taxon>Ecdysozoa</taxon>
        <taxon>Arthropoda</taxon>
        <taxon>Hexapoda</taxon>
        <taxon>Insecta</taxon>
        <taxon>Pterygota</taxon>
        <taxon>Neoptera</taxon>
        <taxon>Polyneoptera</taxon>
        <taxon>Dictyoptera</taxon>
        <taxon>Blattodea</taxon>
        <taxon>Blaberoidea</taxon>
        <taxon>Blaberidae</taxon>
        <taxon>Diplopterinae</taxon>
        <taxon>Diploptera</taxon>
    </lineage>
</organism>
<dbReference type="AlphaFoldDB" id="A0AAD8ADQ6"/>
<dbReference type="PROSITE" id="PS00674">
    <property type="entry name" value="AAA"/>
    <property type="match status" value="1"/>
</dbReference>
<reference evidence="7" key="2">
    <citation type="submission" date="2023-05" db="EMBL/GenBank/DDBJ databases">
        <authorList>
            <person name="Fouks B."/>
        </authorList>
    </citation>
    <scope>NUCLEOTIDE SEQUENCE</scope>
    <source>
        <strain evidence="7">Stay&amp;Tobe</strain>
        <tissue evidence="7">Testes</tissue>
    </source>
</reference>
<dbReference type="GO" id="GO:0042393">
    <property type="term" value="F:histone binding"/>
    <property type="evidence" value="ECO:0007669"/>
    <property type="project" value="TreeGrafter"/>
</dbReference>
<dbReference type="Gene3D" id="1.10.8.60">
    <property type="match status" value="1"/>
</dbReference>
<sequence length="316" mass="36026">MWVGDSEKKLRFLFAEAHLRRPSIIFFDEIDSLTPIRSERQDHVHTSVVSTLLALMDGLDTLTDVFVIGATNRIEVIDPALRRPGRFDRELYFPLPEFNARKDIIHLYVDNWEKNSRPSNEFIEEVATDMVGYSGADIKALCDEAVKCSLRRKLPNVSTTENKKRACFKSFQVEICDFIAAKSKIAPLAHRTLHNPRKKIPHTIQPLLQCMIDRILEDVHKYNPQFLNRNKEGCGSHDLLSNPCLLLTGSSLQCQTNYIAPAILHSLQHLPVYMLDSTTLHENSTTEESCIHNSNKCIRICQQFYIHPTSTVGGIL</sequence>
<reference evidence="7" key="1">
    <citation type="journal article" date="2023" name="IScience">
        <title>Live-bearing cockroach genome reveals convergent evolutionary mechanisms linked to viviparity in insects and beyond.</title>
        <authorList>
            <person name="Fouks B."/>
            <person name="Harrison M.C."/>
            <person name="Mikhailova A.A."/>
            <person name="Marchal E."/>
            <person name="English S."/>
            <person name="Carruthers M."/>
            <person name="Jennings E.C."/>
            <person name="Chiamaka E.L."/>
            <person name="Frigard R.A."/>
            <person name="Pippel M."/>
            <person name="Attardo G.M."/>
            <person name="Benoit J.B."/>
            <person name="Bornberg-Bauer E."/>
            <person name="Tobe S.S."/>
        </authorList>
    </citation>
    <scope>NUCLEOTIDE SEQUENCE</scope>
    <source>
        <strain evidence="7">Stay&amp;Tobe</strain>
    </source>
</reference>
<dbReference type="GO" id="GO:0045815">
    <property type="term" value="P:transcription initiation-coupled chromatin remodeling"/>
    <property type="evidence" value="ECO:0007669"/>
    <property type="project" value="TreeGrafter"/>
</dbReference>